<dbReference type="EMBL" id="BAAAQK010000009">
    <property type="protein sequence ID" value="GAA1850131.1"/>
    <property type="molecule type" value="Genomic_DNA"/>
</dbReference>
<gene>
    <name evidence="5" type="ORF">GCM10009836_32390</name>
</gene>
<dbReference type="Pfam" id="PF00135">
    <property type="entry name" value="COesterase"/>
    <property type="match status" value="1"/>
</dbReference>
<evidence type="ECO:0000256" key="3">
    <source>
        <dbReference type="RuleBase" id="RU361235"/>
    </source>
</evidence>
<dbReference type="InterPro" id="IPR000997">
    <property type="entry name" value="Cholinesterase"/>
</dbReference>
<keyword evidence="2 3" id="KW-0378">Hydrolase</keyword>
<dbReference type="PROSITE" id="PS00122">
    <property type="entry name" value="CARBOXYLESTERASE_B_1"/>
    <property type="match status" value="1"/>
</dbReference>
<dbReference type="InterPro" id="IPR019826">
    <property type="entry name" value="Carboxylesterase_B_AS"/>
</dbReference>
<feature type="domain" description="Carboxylesterase type B" evidence="4">
    <location>
        <begin position="5"/>
        <end position="450"/>
    </location>
</feature>
<evidence type="ECO:0000313" key="5">
    <source>
        <dbReference type="EMBL" id="GAA1850131.1"/>
    </source>
</evidence>
<proteinExistence type="inferred from homology"/>
<organism evidence="5 6">
    <name type="scientific">Pseudonocardia ailaonensis</name>
    <dbReference type="NCBI Taxonomy" id="367279"/>
    <lineage>
        <taxon>Bacteria</taxon>
        <taxon>Bacillati</taxon>
        <taxon>Actinomycetota</taxon>
        <taxon>Actinomycetes</taxon>
        <taxon>Pseudonocardiales</taxon>
        <taxon>Pseudonocardiaceae</taxon>
        <taxon>Pseudonocardia</taxon>
    </lineage>
</organism>
<dbReference type="InterPro" id="IPR050309">
    <property type="entry name" value="Type-B_Carboxylest/Lipase"/>
</dbReference>
<dbReference type="RefSeq" id="WP_344417369.1">
    <property type="nucleotide sequence ID" value="NZ_BAAAQK010000009.1"/>
</dbReference>
<dbReference type="InterPro" id="IPR002018">
    <property type="entry name" value="CarbesteraseB"/>
</dbReference>
<name>A0ABN2N319_9PSEU</name>
<accession>A0ABN2N319</accession>
<sequence>MAEVPTVLTAAGRVAGLERDGVVRYLGVPYAAPPVRFAPPQPVEPWSGVRECTAPGPTAPQLPRAFGALDLTPLLGGYRPGDDYLTVDVWAPAERRGGPDLPVMVFVHGGAFMSGEPGAAAYDGTALARAGVVLVSVTYRLGVEGFLPLEGGASNTGLRDQLAALRWVQDNAAAFGGDPGNVTVFGESAGGMSIGSLLGSPLSAGLFRRAIVQSGGAEMERSLPVMQAFAGRVAAELGVPATADGFRSRSVADALEVQGRLLGPAAGDLREPDGVDPGFGLGVYCPVVGDDVLPGRPIENLSDVDVMLGWNSEEIRLYTVPTGAIDALTEEQAAAALGALHPRAAELLAAGTGSPGERYTEALTELVFAGPARRLAAALPGTTHVYEFGYRSSAFGGRLGACHGVELPFVFGTLERCSGPTALAGEDPPEALAREATAAWVAFARTGDPGWAPWTADDPVRRRFGSPSVDVR</sequence>
<comment type="caution">
    <text evidence="5">The sequence shown here is derived from an EMBL/GenBank/DDBJ whole genome shotgun (WGS) entry which is preliminary data.</text>
</comment>
<dbReference type="Gene3D" id="3.40.50.1820">
    <property type="entry name" value="alpha/beta hydrolase"/>
    <property type="match status" value="1"/>
</dbReference>
<dbReference type="SUPFAM" id="SSF53474">
    <property type="entry name" value="alpha/beta-Hydrolases"/>
    <property type="match status" value="1"/>
</dbReference>
<evidence type="ECO:0000256" key="2">
    <source>
        <dbReference type="ARBA" id="ARBA00022801"/>
    </source>
</evidence>
<keyword evidence="6" id="KW-1185">Reference proteome</keyword>
<evidence type="ECO:0000313" key="6">
    <source>
        <dbReference type="Proteomes" id="UP001500449"/>
    </source>
</evidence>
<dbReference type="PANTHER" id="PTHR11559">
    <property type="entry name" value="CARBOXYLESTERASE"/>
    <property type="match status" value="1"/>
</dbReference>
<protein>
    <recommendedName>
        <fullName evidence="3">Carboxylic ester hydrolase</fullName>
        <ecNumber evidence="3">3.1.1.-</ecNumber>
    </recommendedName>
</protein>
<reference evidence="5 6" key="1">
    <citation type="journal article" date="2019" name="Int. J. Syst. Evol. Microbiol.">
        <title>The Global Catalogue of Microorganisms (GCM) 10K type strain sequencing project: providing services to taxonomists for standard genome sequencing and annotation.</title>
        <authorList>
            <consortium name="The Broad Institute Genomics Platform"/>
            <consortium name="The Broad Institute Genome Sequencing Center for Infectious Disease"/>
            <person name="Wu L."/>
            <person name="Ma J."/>
        </authorList>
    </citation>
    <scope>NUCLEOTIDE SEQUENCE [LARGE SCALE GENOMIC DNA]</scope>
    <source>
        <strain evidence="5 6">JCM 16009</strain>
    </source>
</reference>
<dbReference type="InterPro" id="IPR029058">
    <property type="entry name" value="AB_hydrolase_fold"/>
</dbReference>
<evidence type="ECO:0000256" key="1">
    <source>
        <dbReference type="ARBA" id="ARBA00005964"/>
    </source>
</evidence>
<dbReference type="PRINTS" id="PR00878">
    <property type="entry name" value="CHOLNESTRASE"/>
</dbReference>
<dbReference type="EC" id="3.1.1.-" evidence="3"/>
<evidence type="ECO:0000259" key="4">
    <source>
        <dbReference type="Pfam" id="PF00135"/>
    </source>
</evidence>
<comment type="similarity">
    <text evidence="1 3">Belongs to the type-B carboxylesterase/lipase family.</text>
</comment>
<dbReference type="Proteomes" id="UP001500449">
    <property type="component" value="Unassembled WGS sequence"/>
</dbReference>